<dbReference type="EMBL" id="VEVQ02000019">
    <property type="protein sequence ID" value="NHN27932.1"/>
    <property type="molecule type" value="Genomic_DNA"/>
</dbReference>
<dbReference type="Proteomes" id="UP000817854">
    <property type="component" value="Unassembled WGS sequence"/>
</dbReference>
<comment type="caution">
    <text evidence="1">The sequence shown here is derived from an EMBL/GenBank/DDBJ whole genome shotgun (WGS) entry which is preliminary data.</text>
</comment>
<organism evidence="1 2">
    <name type="scientific">Flavobacterium jejuense</name>
    <dbReference type="NCBI Taxonomy" id="1544455"/>
    <lineage>
        <taxon>Bacteria</taxon>
        <taxon>Pseudomonadati</taxon>
        <taxon>Bacteroidota</taxon>
        <taxon>Flavobacteriia</taxon>
        <taxon>Flavobacteriales</taxon>
        <taxon>Flavobacteriaceae</taxon>
        <taxon>Flavobacterium</taxon>
    </lineage>
</organism>
<dbReference type="RefSeq" id="WP_140964436.1">
    <property type="nucleotide sequence ID" value="NZ_VEVQ02000019.1"/>
</dbReference>
<evidence type="ECO:0000313" key="1">
    <source>
        <dbReference type="EMBL" id="NHN27932.1"/>
    </source>
</evidence>
<reference evidence="1 2" key="2">
    <citation type="submission" date="2019-05" db="EMBL/GenBank/DDBJ databases">
        <authorList>
            <person name="Lianzixin W."/>
        </authorList>
    </citation>
    <scope>NUCLEOTIDE SEQUENCE [LARGE SCALE GENOMIC DNA]</scope>
    <source>
        <strain evidence="1 2">EC11</strain>
    </source>
</reference>
<gene>
    <name evidence="1" type="ORF">FIA58_019820</name>
</gene>
<accession>A0ABX0IVU0</accession>
<sequence>MLKNIIQKFKKRRLYIQLYKNNVAIKDIDTQKNHQSVSEIPFNNDRLLIADFNKAVTFYKTTFKQLNLINFNTKALIHQKEMNKNGLSEVEIRVIEEVFERVGLKSIYISDLEKDLNDKEIENYFKIIQSKN</sequence>
<evidence type="ECO:0000313" key="2">
    <source>
        <dbReference type="Proteomes" id="UP000817854"/>
    </source>
</evidence>
<name>A0ABX0IVU0_9FLAO</name>
<reference evidence="2" key="1">
    <citation type="submission" date="2019-05" db="EMBL/GenBank/DDBJ databases">
        <title>Flavobacterium profundi sp. nov., isolated from a deep-sea seamount.</title>
        <authorList>
            <person name="Zhang D.-C."/>
        </authorList>
    </citation>
    <scope>NUCLEOTIDE SEQUENCE [LARGE SCALE GENOMIC DNA]</scope>
    <source>
        <strain evidence="2">EC11</strain>
    </source>
</reference>
<protein>
    <submittedName>
        <fullName evidence="1">Uncharacterized protein</fullName>
    </submittedName>
</protein>
<keyword evidence="2" id="KW-1185">Reference proteome</keyword>
<proteinExistence type="predicted"/>
<reference evidence="1 2" key="3">
    <citation type="submission" date="2020-02" db="EMBL/GenBank/DDBJ databases">
        <title>Flavobacterium profundi sp. nov., isolated from a deep-sea seamount.</title>
        <authorList>
            <person name="Zhang D.-C."/>
        </authorList>
    </citation>
    <scope>NUCLEOTIDE SEQUENCE [LARGE SCALE GENOMIC DNA]</scope>
    <source>
        <strain evidence="1 2">EC11</strain>
    </source>
</reference>